<gene>
    <name evidence="1" type="ORF">DL346_25500</name>
</gene>
<dbReference type="Proteomes" id="UP000249260">
    <property type="component" value="Unassembled WGS sequence"/>
</dbReference>
<organism evidence="1 2">
    <name type="scientific">Paenibacillus montanisoli</name>
    <dbReference type="NCBI Taxonomy" id="2081970"/>
    <lineage>
        <taxon>Bacteria</taxon>
        <taxon>Bacillati</taxon>
        <taxon>Bacillota</taxon>
        <taxon>Bacilli</taxon>
        <taxon>Bacillales</taxon>
        <taxon>Paenibacillaceae</taxon>
        <taxon>Paenibacillus</taxon>
    </lineage>
</organism>
<proteinExistence type="predicted"/>
<evidence type="ECO:0000313" key="2">
    <source>
        <dbReference type="Proteomes" id="UP000249260"/>
    </source>
</evidence>
<comment type="caution">
    <text evidence="1">The sequence shown here is derived from an EMBL/GenBank/DDBJ whole genome shotgun (WGS) entry which is preliminary data.</text>
</comment>
<dbReference type="EMBL" id="QLUW01000006">
    <property type="protein sequence ID" value="RAP73630.1"/>
    <property type="molecule type" value="Genomic_DNA"/>
</dbReference>
<name>A0A328TTL5_9BACL</name>
<reference evidence="1 2" key="1">
    <citation type="submission" date="2018-06" db="EMBL/GenBank/DDBJ databases">
        <title>Paenibacillus montanisoli sp. nov., isolated from mountain area soil.</title>
        <authorList>
            <person name="Wu M."/>
        </authorList>
    </citation>
    <scope>NUCLEOTIDE SEQUENCE [LARGE SCALE GENOMIC DNA]</scope>
    <source>
        <strain evidence="1 2">RA17</strain>
    </source>
</reference>
<sequence>MSQVESTRIIYQEPSHEHVSRKKNRRGFQMEMRIYNLASRVSTYKNKQNAKKDGSLRITAPFGPQIGYFPASRNW</sequence>
<keyword evidence="2" id="KW-1185">Reference proteome</keyword>
<protein>
    <submittedName>
        <fullName evidence="1">Uncharacterized protein</fullName>
    </submittedName>
</protein>
<evidence type="ECO:0000313" key="1">
    <source>
        <dbReference type="EMBL" id="RAP73630.1"/>
    </source>
</evidence>
<accession>A0A328TTL5</accession>
<dbReference type="AlphaFoldDB" id="A0A328TTL5"/>